<keyword evidence="2" id="KW-1185">Reference proteome</keyword>
<proteinExistence type="predicted"/>
<dbReference type="EMBL" id="DS989845">
    <property type="protein sequence ID" value="EDX76930.1"/>
    <property type="molecule type" value="Genomic_DNA"/>
</dbReference>
<name>B4VM23_9CYAN</name>
<reference evidence="1 2" key="1">
    <citation type="submission" date="2008-07" db="EMBL/GenBank/DDBJ databases">
        <authorList>
            <person name="Tandeau de Marsac N."/>
            <person name="Ferriera S."/>
            <person name="Johnson J."/>
            <person name="Kravitz S."/>
            <person name="Beeson K."/>
            <person name="Sutton G."/>
            <person name="Rogers Y.-H."/>
            <person name="Friedman R."/>
            <person name="Frazier M."/>
            <person name="Venter J.C."/>
        </authorList>
    </citation>
    <scope>NUCLEOTIDE SEQUENCE [LARGE SCALE GENOMIC DNA]</scope>
    <source>
        <strain evidence="1 2">PCC 7420</strain>
    </source>
</reference>
<dbReference type="OrthoDB" id="423570at2"/>
<dbReference type="STRING" id="118168.MC7420_1933"/>
<organism evidence="1 2">
    <name type="scientific">Coleofasciculus chthonoplastes PCC 7420</name>
    <dbReference type="NCBI Taxonomy" id="118168"/>
    <lineage>
        <taxon>Bacteria</taxon>
        <taxon>Bacillati</taxon>
        <taxon>Cyanobacteriota</taxon>
        <taxon>Cyanophyceae</taxon>
        <taxon>Coleofasciculales</taxon>
        <taxon>Coleofasciculaceae</taxon>
        <taxon>Coleofasciculus</taxon>
    </lineage>
</organism>
<sequence length="287" mass="32522">METKELKFLLKLLGCPNYRSPLSAKLFNSIKGKNKIVRDLEARGWVDFSREIASVTILPPGRALLNVEPDQVPLSPSELRVLNSIGKASGKVKPSKIDIKSLKSAERDAILQRFDERGFIEVEKQLKRQKAEVWMTQRGLDQLREDYIPKKGTNPVISLELLGNYLEFLRKSLPSQVNPSVTVTQPQPSLSSEPVLAQKPTDTEILQLIQQLDKELGTDNYLPIFHLRQKLQPPLSRDDLDQALYRLQRENKIELSSLVEAMHYTSEQLQAGIPQEIGGSLFFIIVN</sequence>
<dbReference type="AlphaFoldDB" id="B4VM23"/>
<protein>
    <recommendedName>
        <fullName evidence="3">Transcription factor RcaD</fullName>
    </recommendedName>
</protein>
<dbReference type="RefSeq" id="WP_006099887.1">
    <property type="nucleotide sequence ID" value="NZ_DS989845.1"/>
</dbReference>
<accession>B4VM23</accession>
<evidence type="ECO:0000313" key="1">
    <source>
        <dbReference type="EMBL" id="EDX76930.1"/>
    </source>
</evidence>
<evidence type="ECO:0000313" key="2">
    <source>
        <dbReference type="Proteomes" id="UP000003835"/>
    </source>
</evidence>
<gene>
    <name evidence="1" type="ORF">MC7420_1933</name>
</gene>
<evidence type="ECO:0008006" key="3">
    <source>
        <dbReference type="Google" id="ProtNLM"/>
    </source>
</evidence>
<dbReference type="eggNOG" id="ENOG502ZC4D">
    <property type="taxonomic scope" value="Bacteria"/>
</dbReference>
<dbReference type="Proteomes" id="UP000003835">
    <property type="component" value="Unassembled WGS sequence"/>
</dbReference>
<dbReference type="HOGENOM" id="CLU_968768_0_0_3"/>